<dbReference type="InterPro" id="IPR043717">
    <property type="entry name" value="DUF5658"/>
</dbReference>
<reference evidence="3 4" key="1">
    <citation type="submission" date="2023-08" db="EMBL/GenBank/DDBJ databases">
        <title>Draft genome sequence of Thermococcus waiotapuensis WT1T, a thermophilic sulphur-dependent archaeon from order Thermococcales.</title>
        <authorList>
            <person name="Manners S.H."/>
            <person name="Carere C.R."/>
            <person name="Dhami M.K."/>
            <person name="Dobson R.C.J."/>
            <person name="Stott M.B."/>
        </authorList>
    </citation>
    <scope>NUCLEOTIDE SEQUENCE [LARGE SCALE GENOMIC DNA]</scope>
    <source>
        <strain evidence="3 4">WT1</strain>
    </source>
</reference>
<dbReference type="AlphaFoldDB" id="A0AAE4T348"/>
<protein>
    <submittedName>
        <fullName evidence="3">DUF5658 family protein</fullName>
    </submittedName>
</protein>
<feature type="transmembrane region" description="Helical" evidence="1">
    <location>
        <begin position="49"/>
        <end position="69"/>
    </location>
</feature>
<dbReference type="Proteomes" id="UP001245683">
    <property type="component" value="Unassembled WGS sequence"/>
</dbReference>
<proteinExistence type="predicted"/>
<keyword evidence="1" id="KW-1133">Transmembrane helix</keyword>
<dbReference type="RefSeq" id="WP_315340942.1">
    <property type="nucleotide sequence ID" value="NZ_JAVDZE010000001.1"/>
</dbReference>
<evidence type="ECO:0000313" key="3">
    <source>
        <dbReference type="EMBL" id="MDV3103371.1"/>
    </source>
</evidence>
<name>A0AAE4T348_9EURY</name>
<feature type="transmembrane region" description="Helical" evidence="1">
    <location>
        <begin position="81"/>
        <end position="103"/>
    </location>
</feature>
<gene>
    <name evidence="3" type="ORF">RBI02_02250</name>
</gene>
<evidence type="ECO:0000259" key="2">
    <source>
        <dbReference type="Pfam" id="PF18902"/>
    </source>
</evidence>
<sequence>MKARAGALKYVLLFTAFSFADALTTWLGTRRGFAEANPVLAERLSNPHLFFGSFAFFTLLGVVVIVLSLPLTGRIPAMGYFLDLFVALKALPVLNNVFVLAGISPLELTVMTTARWLLGFT</sequence>
<accession>A0AAE4T348</accession>
<keyword evidence="1" id="KW-0812">Transmembrane</keyword>
<comment type="caution">
    <text evidence="3">The sequence shown here is derived from an EMBL/GenBank/DDBJ whole genome shotgun (WGS) entry which is preliminary data.</text>
</comment>
<dbReference type="Pfam" id="PF18902">
    <property type="entry name" value="DUF5658"/>
    <property type="match status" value="1"/>
</dbReference>
<keyword evidence="1" id="KW-0472">Membrane</keyword>
<dbReference type="EMBL" id="JAVDZE010000001">
    <property type="protein sequence ID" value="MDV3103371.1"/>
    <property type="molecule type" value="Genomic_DNA"/>
</dbReference>
<evidence type="ECO:0000256" key="1">
    <source>
        <dbReference type="SAM" id="Phobius"/>
    </source>
</evidence>
<organism evidence="3 4">
    <name type="scientific">Thermococcus waiotapuensis</name>
    <dbReference type="NCBI Taxonomy" id="90909"/>
    <lineage>
        <taxon>Archaea</taxon>
        <taxon>Methanobacteriati</taxon>
        <taxon>Methanobacteriota</taxon>
        <taxon>Thermococci</taxon>
        <taxon>Thermococcales</taxon>
        <taxon>Thermococcaceae</taxon>
        <taxon>Thermococcus</taxon>
    </lineage>
</organism>
<feature type="domain" description="DUF5658" evidence="2">
    <location>
        <begin position="13"/>
        <end position="101"/>
    </location>
</feature>
<evidence type="ECO:0000313" key="4">
    <source>
        <dbReference type="Proteomes" id="UP001245683"/>
    </source>
</evidence>
<feature type="transmembrane region" description="Helical" evidence="1">
    <location>
        <begin position="7"/>
        <end position="29"/>
    </location>
</feature>
<keyword evidence="4" id="KW-1185">Reference proteome</keyword>